<dbReference type="HOGENOM" id="CLU_104133_0_0_11"/>
<feature type="compositionally biased region" description="Low complexity" evidence="1">
    <location>
        <begin position="201"/>
        <end position="212"/>
    </location>
</feature>
<evidence type="ECO:0000313" key="4">
    <source>
        <dbReference type="Proteomes" id="UP000007076"/>
    </source>
</evidence>
<evidence type="ECO:0000256" key="2">
    <source>
        <dbReference type="SAM" id="Phobius"/>
    </source>
</evidence>
<dbReference type="Proteomes" id="UP000007076">
    <property type="component" value="Chromosome"/>
</dbReference>
<dbReference type="RefSeq" id="WP_014135700.1">
    <property type="nucleotide sequence ID" value="NC_016109.1"/>
</dbReference>
<keyword evidence="2" id="KW-1133">Transmembrane helix</keyword>
<reference evidence="3 4" key="1">
    <citation type="journal article" date="2010" name="DNA Res.">
        <title>Genome sequence of Kitasatospora setae NBRC 14216T: an evolutionary snapshot of the family Streptomycetaceae.</title>
        <authorList>
            <person name="Ichikawa N."/>
            <person name="Oguchi A."/>
            <person name="Ikeda H."/>
            <person name="Ishikawa J."/>
            <person name="Kitani S."/>
            <person name="Watanabe Y."/>
            <person name="Nakamura S."/>
            <person name="Katano Y."/>
            <person name="Kishi E."/>
            <person name="Sasagawa M."/>
            <person name="Ankai A."/>
            <person name="Fukui S."/>
            <person name="Hashimoto Y."/>
            <person name="Kamata S."/>
            <person name="Otoguro M."/>
            <person name="Tanikawa S."/>
            <person name="Nihira T."/>
            <person name="Horinouchi S."/>
            <person name="Ohnishi Y."/>
            <person name="Hayakawa M."/>
            <person name="Kuzuyama T."/>
            <person name="Arisawa A."/>
            <person name="Nomoto F."/>
            <person name="Miura H."/>
            <person name="Takahashi Y."/>
            <person name="Fujita N."/>
        </authorList>
    </citation>
    <scope>NUCLEOTIDE SEQUENCE [LARGE SCALE GENOMIC DNA]</scope>
    <source>
        <strain evidence="4">ATCC 33774 / DSM 43861 / JCM 3304 / KCC A-0304 / NBRC 14216 / KM-6054</strain>
    </source>
</reference>
<organism evidence="3 4">
    <name type="scientific">Kitasatospora setae (strain ATCC 33774 / DSM 43861 / JCM 3304 / KCC A-0304 / NBRC 14216 / KM-6054)</name>
    <name type="common">Streptomyces setae</name>
    <dbReference type="NCBI Taxonomy" id="452652"/>
    <lineage>
        <taxon>Bacteria</taxon>
        <taxon>Bacillati</taxon>
        <taxon>Actinomycetota</taxon>
        <taxon>Actinomycetes</taxon>
        <taxon>Kitasatosporales</taxon>
        <taxon>Streptomycetaceae</taxon>
        <taxon>Kitasatospora</taxon>
    </lineage>
</organism>
<evidence type="ECO:0000256" key="1">
    <source>
        <dbReference type="SAM" id="MobiDB-lite"/>
    </source>
</evidence>
<dbReference type="AlphaFoldDB" id="E4NB05"/>
<keyword evidence="2" id="KW-0812">Transmembrane</keyword>
<gene>
    <name evidence="3" type="ordered locus">KSE_25730</name>
</gene>
<feature type="transmembrane region" description="Helical" evidence="2">
    <location>
        <begin position="46"/>
        <end position="67"/>
    </location>
</feature>
<dbReference type="KEGG" id="ksk:KSE_25730"/>
<dbReference type="STRING" id="452652.KSE_25730"/>
<dbReference type="PATRIC" id="fig|452652.3.peg.2578"/>
<keyword evidence="4" id="KW-1185">Reference proteome</keyword>
<sequence>MTSTDHTPSTTRFERALGEELIALAAERAAGSTAPAPRRRRARRPLLAALAVGAAAVTAALVLPAALGGAHGGNAAYAVTEESDGTIAIRLFDPDGLDGMVAAVRAHGVKAAGFEVAHDTDTCPSASPLDSAEPLAMRLSGGPSVRFDPKDVPAGKTLLLVIEHGVGRGFTFLTWLVDEVPACVPRMIPDAPGFVPPPGSPQSGSPTDLPATPSTPSPPAASVTPAKPIALA</sequence>
<dbReference type="eggNOG" id="ENOG5033KTV">
    <property type="taxonomic scope" value="Bacteria"/>
</dbReference>
<dbReference type="EMBL" id="AP010968">
    <property type="protein sequence ID" value="BAJ28386.1"/>
    <property type="molecule type" value="Genomic_DNA"/>
</dbReference>
<protein>
    <submittedName>
        <fullName evidence="3">Uncharacterized protein</fullName>
    </submittedName>
</protein>
<name>E4NB05_KITSK</name>
<accession>E4NB05</accession>
<keyword evidence="2" id="KW-0472">Membrane</keyword>
<evidence type="ECO:0000313" key="3">
    <source>
        <dbReference type="EMBL" id="BAJ28386.1"/>
    </source>
</evidence>
<proteinExistence type="predicted"/>
<feature type="compositionally biased region" description="Low complexity" evidence="1">
    <location>
        <begin position="220"/>
        <end position="232"/>
    </location>
</feature>
<feature type="region of interest" description="Disordered" evidence="1">
    <location>
        <begin position="193"/>
        <end position="232"/>
    </location>
</feature>